<evidence type="ECO:0000256" key="1">
    <source>
        <dbReference type="SAM" id="SignalP"/>
    </source>
</evidence>
<dbReference type="InterPro" id="IPR007110">
    <property type="entry name" value="Ig-like_dom"/>
</dbReference>
<dbReference type="PROSITE" id="PS50835">
    <property type="entry name" value="IG_LIKE"/>
    <property type="match status" value="1"/>
</dbReference>
<dbReference type="InterPro" id="IPR013783">
    <property type="entry name" value="Ig-like_fold"/>
</dbReference>
<name>A0A8F9XGE5_9BACT</name>
<reference evidence="3" key="1">
    <citation type="submission" date="2021-08" db="EMBL/GenBank/DDBJ databases">
        <title>Genome of a novel bacterium of the phylum Verrucomicrobia, Oleiharenicola sp. KSB-15.</title>
        <authorList>
            <person name="Chung J.-H."/>
            <person name="Ahn J.-H."/>
            <person name="Yoon Y."/>
            <person name="Kim D.-Y."/>
            <person name="An S.-H."/>
            <person name="Park I."/>
            <person name="Yeon J."/>
        </authorList>
    </citation>
    <scope>NUCLEOTIDE SEQUENCE</scope>
    <source>
        <strain evidence="3">KSB-15</strain>
    </source>
</reference>
<dbReference type="SMART" id="SM00409">
    <property type="entry name" value="IG"/>
    <property type="match status" value="1"/>
</dbReference>
<keyword evidence="4" id="KW-1185">Reference proteome</keyword>
<dbReference type="KEGG" id="ole:K0B96_00365"/>
<organism evidence="3 4">
    <name type="scientific">Horticoccus luteus</name>
    <dbReference type="NCBI Taxonomy" id="2862869"/>
    <lineage>
        <taxon>Bacteria</taxon>
        <taxon>Pseudomonadati</taxon>
        <taxon>Verrucomicrobiota</taxon>
        <taxon>Opitutia</taxon>
        <taxon>Opitutales</taxon>
        <taxon>Opitutaceae</taxon>
        <taxon>Horticoccus</taxon>
    </lineage>
</organism>
<dbReference type="EMBL" id="CP080507">
    <property type="protein sequence ID" value="QYM79102.1"/>
    <property type="molecule type" value="Genomic_DNA"/>
</dbReference>
<evidence type="ECO:0000313" key="4">
    <source>
        <dbReference type="Proteomes" id="UP000825051"/>
    </source>
</evidence>
<sequence>MARFRALVVAVAASLFVFAPGAAAGVTNADLTAAALVGKTLNCTILGGNAPFESSGDFAIRLGWPDTIQYSIATSSGSAEAHIGIYSHNTTTDGVDLKLSSYSANGGVNLNLFAADSPVATAVVGPGKAYFEMNAPGANKHGTFTINGGVASYAGTYTGKIGSKVTSGGTVTLNPELTDYTVIISAGGNVTANIGGLTPAMIGFVDASGAITFNSGDGIGFYHITSATVSGGQVLSDYGTAMGGAQYRFEPPAAAPVPPTIDEQPVSQIVSLGGDVTFTVTVTGSGFSYQWYFNGHALVGEINASLILHAITLAQAGHYRVEMTSSGGAVASEEVTLTVGTPSSAGRLTNLSVRGKAGVGDETLIVGLVVSAGGPGAPGGKPFLVRAVGPSLTGLGVAGALVDPSLTVYSGTTAIDSNDNWGGEAALVSTAARLGAFALTGPDSKDAAIRGEAEAGAYTLHATGQAGGIVLAEIYDAAETFADVSPRLVNVSARAEVGTGDDVLIAGFVVSGSTPRTVLIRALGPQLAQSGVTGMLADPQLAIHAGNAVVAQNDNWSDATNAAVIATTSTTVGAAAMTSGAKDAAVLVTLAPGVYTAVVTGVGQTTGVALVEIFDVP</sequence>
<evidence type="ECO:0000313" key="3">
    <source>
        <dbReference type="EMBL" id="QYM79102.1"/>
    </source>
</evidence>
<dbReference type="SUPFAM" id="SSF48726">
    <property type="entry name" value="Immunoglobulin"/>
    <property type="match status" value="1"/>
</dbReference>
<dbReference type="AlphaFoldDB" id="A0A8F9XGE5"/>
<feature type="chain" id="PRO_5034191449" description="Ig-like domain-containing protein" evidence="1">
    <location>
        <begin position="25"/>
        <end position="617"/>
    </location>
</feature>
<feature type="domain" description="Ig-like" evidence="2">
    <location>
        <begin position="259"/>
        <end position="338"/>
    </location>
</feature>
<dbReference type="Gene3D" id="2.60.40.10">
    <property type="entry name" value="Immunoglobulins"/>
    <property type="match status" value="1"/>
</dbReference>
<dbReference type="RefSeq" id="WP_220162533.1">
    <property type="nucleotide sequence ID" value="NZ_CP080507.1"/>
</dbReference>
<evidence type="ECO:0000259" key="2">
    <source>
        <dbReference type="PROSITE" id="PS50835"/>
    </source>
</evidence>
<proteinExistence type="predicted"/>
<protein>
    <recommendedName>
        <fullName evidence="2">Ig-like domain-containing protein</fullName>
    </recommendedName>
</protein>
<accession>A0A8F9XGE5</accession>
<keyword evidence="1" id="KW-0732">Signal</keyword>
<dbReference type="Proteomes" id="UP000825051">
    <property type="component" value="Chromosome"/>
</dbReference>
<dbReference type="InterPro" id="IPR003599">
    <property type="entry name" value="Ig_sub"/>
</dbReference>
<gene>
    <name evidence="3" type="ORF">K0B96_00365</name>
</gene>
<dbReference type="InterPro" id="IPR036179">
    <property type="entry name" value="Ig-like_dom_sf"/>
</dbReference>
<feature type="signal peptide" evidence="1">
    <location>
        <begin position="1"/>
        <end position="24"/>
    </location>
</feature>